<keyword evidence="3" id="KW-1185">Reference proteome</keyword>
<name>A0AA41W8L2_9GAMM</name>
<dbReference type="InterPro" id="IPR016896">
    <property type="entry name" value="DUF2860"/>
</dbReference>
<dbReference type="AlphaFoldDB" id="A0AA41W8L2"/>
<dbReference type="Pfam" id="PF11059">
    <property type="entry name" value="DUF2860"/>
    <property type="match status" value="1"/>
</dbReference>
<accession>A0AA41W8L2</accession>
<proteinExistence type="predicted"/>
<gene>
    <name evidence="2" type="ORF">NAF29_14435</name>
</gene>
<reference evidence="2 3" key="1">
    <citation type="journal article" date="2013" name="Antonie Van Leeuwenhoek">
        <title>Echinimonas agarilytica gen. nov., sp. nov., a new gammaproteobacterium isolated from the sea urchin Strongylocentrotus intermedius.</title>
        <authorList>
            <person name="Nedashkovskaya O.I."/>
            <person name="Stenkova A.M."/>
            <person name="Zhukova N.V."/>
            <person name="Van Trappen S."/>
            <person name="Lee J.S."/>
            <person name="Kim S.B."/>
        </authorList>
    </citation>
    <scope>NUCLEOTIDE SEQUENCE [LARGE SCALE GENOMIC DNA]</scope>
    <source>
        <strain evidence="2 3">KMM 6351</strain>
    </source>
</reference>
<dbReference type="RefSeq" id="WP_251262325.1">
    <property type="nucleotide sequence ID" value="NZ_JAMQGP010000007.1"/>
</dbReference>
<protein>
    <submittedName>
        <fullName evidence="2">DUF2860 domain-containing protein</fullName>
    </submittedName>
</protein>
<feature type="chain" id="PRO_5041469657" evidence="1">
    <location>
        <begin position="23"/>
        <end position="342"/>
    </location>
</feature>
<keyword evidence="1" id="KW-0732">Signal</keyword>
<organism evidence="2 3">
    <name type="scientific">Echinimonas agarilytica</name>
    <dbReference type="NCBI Taxonomy" id="1215918"/>
    <lineage>
        <taxon>Bacteria</taxon>
        <taxon>Pseudomonadati</taxon>
        <taxon>Pseudomonadota</taxon>
        <taxon>Gammaproteobacteria</taxon>
        <taxon>Alteromonadales</taxon>
        <taxon>Echinimonadaceae</taxon>
        <taxon>Echinimonas</taxon>
    </lineage>
</organism>
<evidence type="ECO:0000313" key="2">
    <source>
        <dbReference type="EMBL" id="MCM2680851.1"/>
    </source>
</evidence>
<evidence type="ECO:0000313" key="3">
    <source>
        <dbReference type="Proteomes" id="UP001165393"/>
    </source>
</evidence>
<dbReference type="EMBL" id="JAMQGP010000007">
    <property type="protein sequence ID" value="MCM2680851.1"/>
    <property type="molecule type" value="Genomic_DNA"/>
</dbReference>
<feature type="signal peptide" evidence="1">
    <location>
        <begin position="1"/>
        <end position="22"/>
    </location>
</feature>
<dbReference type="PIRSF" id="PIRSF028696">
    <property type="entry name" value="UCP028696"/>
    <property type="match status" value="1"/>
</dbReference>
<sequence length="342" mass="38241">MNKQISAIGIALALGTMSTANAEILKIPQQSGWSGFAGIGVAYNDYSSNLIAGNTFSDLDNDVITSVDQSAPSESNIGGMPLFDIRYTFAEERGQLFLGTLIQDAVRLDFTQQFGYRQELSDKSIVSGAFVFSGMPAKYWEDAYLENERRRETDRKSSGVRFAWSHIGGTGFAVNYTYRKIDIDEDRNGESAVETGMITLEEQRLLQRDGKHHKVELNYNYFMSKQTILTPAFIYTNRDMDGEAIGGDGYAGQVTMTHFAAPYTFIVNGYYGVRNSDEENPIYDEKTDADEYGINATMFYSKIFGLEGWSGILSASYFESDSDVEFHSMDTKSVNAAMLYRF</sequence>
<comment type="caution">
    <text evidence="2">The sequence shown here is derived from an EMBL/GenBank/DDBJ whole genome shotgun (WGS) entry which is preliminary data.</text>
</comment>
<evidence type="ECO:0000256" key="1">
    <source>
        <dbReference type="SAM" id="SignalP"/>
    </source>
</evidence>
<dbReference type="Proteomes" id="UP001165393">
    <property type="component" value="Unassembled WGS sequence"/>
</dbReference>